<reference evidence="4" key="1">
    <citation type="journal article" date="2019" name="Int. J. Syst. Evol. Microbiol.">
        <title>The Global Catalogue of Microorganisms (GCM) 10K type strain sequencing project: providing services to taxonomists for standard genome sequencing and annotation.</title>
        <authorList>
            <consortium name="The Broad Institute Genomics Platform"/>
            <consortium name="The Broad Institute Genome Sequencing Center for Infectious Disease"/>
            <person name="Wu L."/>
            <person name="Ma J."/>
        </authorList>
    </citation>
    <scope>NUCLEOTIDE SEQUENCE [LARGE SCALE GENOMIC DNA]</scope>
    <source>
        <strain evidence="4">CGMCC 1.13574</strain>
    </source>
</reference>
<organism evidence="3 4">
    <name type="scientific">Coralloluteibacterium thermophilum</name>
    <dbReference type="NCBI Taxonomy" id="2707049"/>
    <lineage>
        <taxon>Bacteria</taxon>
        <taxon>Pseudomonadati</taxon>
        <taxon>Pseudomonadota</taxon>
        <taxon>Gammaproteobacteria</taxon>
        <taxon>Lysobacterales</taxon>
        <taxon>Lysobacteraceae</taxon>
        <taxon>Coralloluteibacterium</taxon>
    </lineage>
</organism>
<keyword evidence="4" id="KW-1185">Reference proteome</keyword>
<dbReference type="RefSeq" id="WP_377006022.1">
    <property type="nucleotide sequence ID" value="NZ_JBHSGG010000051.1"/>
</dbReference>
<dbReference type="EMBL" id="JBHSGG010000051">
    <property type="protein sequence ID" value="MFC4729806.1"/>
    <property type="molecule type" value="Genomic_DNA"/>
</dbReference>
<name>A0ABV9NRP1_9GAMM</name>
<accession>A0ABV9NRP1</accession>
<feature type="signal peptide" evidence="2">
    <location>
        <begin position="1"/>
        <end position="22"/>
    </location>
</feature>
<sequence length="158" mass="16390">MSRLLPALVLSLAVLPVHVVQAETSPECSGAVVPQPRPVRPTGIPAVAMELPGGGVQLGAPVGALARASDEMLSVDRVLLRLRLEGCQNVAAAPAYQKRTEWDNTPYRFNAGTKFTAAEFDAWMKSRGITISRAPAATPAAPAPAEGAAPEPAADTAN</sequence>
<feature type="chain" id="PRO_5046989327" evidence="2">
    <location>
        <begin position="23"/>
        <end position="158"/>
    </location>
</feature>
<protein>
    <submittedName>
        <fullName evidence="3">Uncharacterized protein</fullName>
    </submittedName>
</protein>
<gene>
    <name evidence="3" type="ORF">ACFO3Q_16680</name>
</gene>
<feature type="region of interest" description="Disordered" evidence="1">
    <location>
        <begin position="135"/>
        <end position="158"/>
    </location>
</feature>
<keyword evidence="2" id="KW-0732">Signal</keyword>
<evidence type="ECO:0000313" key="3">
    <source>
        <dbReference type="EMBL" id="MFC4729806.1"/>
    </source>
</evidence>
<proteinExistence type="predicted"/>
<dbReference type="Proteomes" id="UP001595892">
    <property type="component" value="Unassembled WGS sequence"/>
</dbReference>
<evidence type="ECO:0000256" key="1">
    <source>
        <dbReference type="SAM" id="MobiDB-lite"/>
    </source>
</evidence>
<evidence type="ECO:0000256" key="2">
    <source>
        <dbReference type="SAM" id="SignalP"/>
    </source>
</evidence>
<evidence type="ECO:0000313" key="4">
    <source>
        <dbReference type="Proteomes" id="UP001595892"/>
    </source>
</evidence>
<comment type="caution">
    <text evidence="3">The sequence shown here is derived from an EMBL/GenBank/DDBJ whole genome shotgun (WGS) entry which is preliminary data.</text>
</comment>